<dbReference type="InterPro" id="IPR013217">
    <property type="entry name" value="Methyltransf_12"/>
</dbReference>
<feature type="domain" description="Methyltransferase type 12" evidence="1">
    <location>
        <begin position="22"/>
        <end position="118"/>
    </location>
</feature>
<dbReference type="AlphaFoldDB" id="A0A2W5TI51"/>
<evidence type="ECO:0000259" key="1">
    <source>
        <dbReference type="Pfam" id="PF08242"/>
    </source>
</evidence>
<dbReference type="InterPro" id="IPR029063">
    <property type="entry name" value="SAM-dependent_MTases_sf"/>
</dbReference>
<dbReference type="SUPFAM" id="SSF53335">
    <property type="entry name" value="S-adenosyl-L-methionine-dependent methyltransferases"/>
    <property type="match status" value="1"/>
</dbReference>
<sequence>MRRRAEAILEALPARGAEQRVLEWGCGTGELAHFIAEGSRSDVTAADLCAPFIEQAVQRFGRERLTYKVADLASEEGRASLGAGWDAIVGNGILHHLVNHIGPALSSMRSMLRDGGRFVFWEPNLWNPYVFALFSFGPLRRLGKLEPDEMAFTPRWIAGHLREAGFKNIEVSFRDFLVPNLPEKLVPLVTRVGDVVEKVPVANRLAQSLFITANR</sequence>
<dbReference type="Pfam" id="PF08242">
    <property type="entry name" value="Methyltransf_12"/>
    <property type="match status" value="1"/>
</dbReference>
<dbReference type="PANTHER" id="PTHR43861">
    <property type="entry name" value="TRANS-ACONITATE 2-METHYLTRANSFERASE-RELATED"/>
    <property type="match status" value="1"/>
</dbReference>
<dbReference type="Proteomes" id="UP000249061">
    <property type="component" value="Unassembled WGS sequence"/>
</dbReference>
<reference evidence="2 3" key="1">
    <citation type="submission" date="2017-08" db="EMBL/GenBank/DDBJ databases">
        <title>Infants hospitalized years apart are colonized by the same room-sourced microbial strains.</title>
        <authorList>
            <person name="Brooks B."/>
            <person name="Olm M.R."/>
            <person name="Firek B.A."/>
            <person name="Baker R."/>
            <person name="Thomas B.C."/>
            <person name="Morowitz M.J."/>
            <person name="Banfield J.F."/>
        </authorList>
    </citation>
    <scope>NUCLEOTIDE SEQUENCE [LARGE SCALE GENOMIC DNA]</scope>
    <source>
        <strain evidence="2">S2_003_000_R2_14</strain>
    </source>
</reference>
<dbReference type="Gene3D" id="3.40.50.150">
    <property type="entry name" value="Vaccinia Virus protein VP39"/>
    <property type="match status" value="1"/>
</dbReference>
<dbReference type="EMBL" id="QFQP01000009">
    <property type="protein sequence ID" value="PZR13487.1"/>
    <property type="molecule type" value="Genomic_DNA"/>
</dbReference>
<proteinExistence type="predicted"/>
<evidence type="ECO:0000313" key="2">
    <source>
        <dbReference type="EMBL" id="PZR13487.1"/>
    </source>
</evidence>
<accession>A0A2W5TI51</accession>
<gene>
    <name evidence="2" type="ORF">DI536_12060</name>
</gene>
<organism evidence="2 3">
    <name type="scientific">Archangium gephyra</name>
    <dbReference type="NCBI Taxonomy" id="48"/>
    <lineage>
        <taxon>Bacteria</taxon>
        <taxon>Pseudomonadati</taxon>
        <taxon>Myxococcota</taxon>
        <taxon>Myxococcia</taxon>
        <taxon>Myxococcales</taxon>
        <taxon>Cystobacterineae</taxon>
        <taxon>Archangiaceae</taxon>
        <taxon>Archangium</taxon>
    </lineage>
</organism>
<evidence type="ECO:0000313" key="3">
    <source>
        <dbReference type="Proteomes" id="UP000249061"/>
    </source>
</evidence>
<name>A0A2W5TI51_9BACT</name>
<dbReference type="CDD" id="cd02440">
    <property type="entry name" value="AdoMet_MTases"/>
    <property type="match status" value="1"/>
</dbReference>
<comment type="caution">
    <text evidence="2">The sequence shown here is derived from an EMBL/GenBank/DDBJ whole genome shotgun (WGS) entry which is preliminary data.</text>
</comment>
<protein>
    <recommendedName>
        <fullName evidence="1">Methyltransferase type 12 domain-containing protein</fullName>
    </recommendedName>
</protein>